<accession>A0A9D3W3D3</accession>
<protein>
    <submittedName>
        <fullName evidence="1">Uncharacterized protein</fullName>
    </submittedName>
</protein>
<reference evidence="1 2" key="1">
    <citation type="journal article" date="2021" name="Plant Biotechnol. J.">
        <title>Multi-omics assisted identification of the key and species-specific regulatory components of drought-tolerant mechanisms in Gossypium stocksii.</title>
        <authorList>
            <person name="Yu D."/>
            <person name="Ke L."/>
            <person name="Zhang D."/>
            <person name="Wu Y."/>
            <person name="Sun Y."/>
            <person name="Mei J."/>
            <person name="Sun J."/>
            <person name="Sun Y."/>
        </authorList>
    </citation>
    <scope>NUCLEOTIDE SEQUENCE [LARGE SCALE GENOMIC DNA]</scope>
    <source>
        <strain evidence="2">cv. E1</strain>
        <tissue evidence="1">Leaf</tissue>
    </source>
</reference>
<evidence type="ECO:0000313" key="1">
    <source>
        <dbReference type="EMBL" id="KAH1108007.1"/>
    </source>
</evidence>
<feature type="non-terminal residue" evidence="1">
    <location>
        <position position="73"/>
    </location>
</feature>
<dbReference type="OrthoDB" id="1001711at2759"/>
<dbReference type="EMBL" id="JAIQCV010000004">
    <property type="protein sequence ID" value="KAH1108007.1"/>
    <property type="molecule type" value="Genomic_DNA"/>
</dbReference>
<name>A0A9D3W3D3_9ROSI</name>
<evidence type="ECO:0000313" key="2">
    <source>
        <dbReference type="Proteomes" id="UP000828251"/>
    </source>
</evidence>
<sequence>MSSSTNRKSSVQRSAVYYHCGLRAIVCNTNIPKNKGENSLGVRSSKSLRAIVCNMNTPKNKGRKFFGCSKFKE</sequence>
<proteinExistence type="predicted"/>
<gene>
    <name evidence="1" type="ORF">J1N35_011775</name>
</gene>
<dbReference type="Proteomes" id="UP000828251">
    <property type="component" value="Unassembled WGS sequence"/>
</dbReference>
<comment type="caution">
    <text evidence="1">The sequence shown here is derived from an EMBL/GenBank/DDBJ whole genome shotgun (WGS) entry which is preliminary data.</text>
</comment>
<organism evidence="1 2">
    <name type="scientific">Gossypium stocksii</name>
    <dbReference type="NCBI Taxonomy" id="47602"/>
    <lineage>
        <taxon>Eukaryota</taxon>
        <taxon>Viridiplantae</taxon>
        <taxon>Streptophyta</taxon>
        <taxon>Embryophyta</taxon>
        <taxon>Tracheophyta</taxon>
        <taxon>Spermatophyta</taxon>
        <taxon>Magnoliopsida</taxon>
        <taxon>eudicotyledons</taxon>
        <taxon>Gunneridae</taxon>
        <taxon>Pentapetalae</taxon>
        <taxon>rosids</taxon>
        <taxon>malvids</taxon>
        <taxon>Malvales</taxon>
        <taxon>Malvaceae</taxon>
        <taxon>Malvoideae</taxon>
        <taxon>Gossypium</taxon>
    </lineage>
</organism>
<keyword evidence="2" id="KW-1185">Reference proteome</keyword>
<dbReference type="AlphaFoldDB" id="A0A9D3W3D3"/>